<dbReference type="Pfam" id="PF10982">
    <property type="entry name" value="DUF2789"/>
    <property type="match status" value="1"/>
</dbReference>
<sequence length="79" mass="8711">MQSVHHSMSELFKQLGLPDSDAQIQQFIATHRPIADTCPLPEAVCWSDSQASFLREAVALDSDWAVVVDQLSQALRSAD</sequence>
<organism evidence="1 2">
    <name type="scientific">Paraperlucidibaca baekdonensis</name>
    <dbReference type="NCBI Taxonomy" id="748120"/>
    <lineage>
        <taxon>Bacteria</taxon>
        <taxon>Pseudomonadati</taxon>
        <taxon>Pseudomonadota</taxon>
        <taxon>Gammaproteobacteria</taxon>
        <taxon>Moraxellales</taxon>
        <taxon>Moraxellaceae</taxon>
        <taxon>Paraperlucidibaca</taxon>
    </lineage>
</organism>
<dbReference type="InterPro" id="IPR021250">
    <property type="entry name" value="DUF2789"/>
</dbReference>
<evidence type="ECO:0000313" key="2">
    <source>
        <dbReference type="Proteomes" id="UP000256774"/>
    </source>
</evidence>
<dbReference type="EMBL" id="QUNR01000002">
    <property type="protein sequence ID" value="REH39130.1"/>
    <property type="molecule type" value="Genomic_DNA"/>
</dbReference>
<dbReference type="RefSeq" id="WP_116208128.1">
    <property type="nucleotide sequence ID" value="NZ_QUNR01000002.1"/>
</dbReference>
<dbReference type="InterPro" id="IPR038086">
    <property type="entry name" value="DUF2789_sf"/>
</dbReference>
<dbReference type="AlphaFoldDB" id="A0A3E0H6J8"/>
<keyword evidence="2" id="KW-1185">Reference proteome</keyword>
<protein>
    <submittedName>
        <fullName evidence="1">Uncharacterized protein DUF2789</fullName>
    </submittedName>
</protein>
<gene>
    <name evidence="1" type="ORF">DFR26_1311</name>
</gene>
<accession>A0A3E0H6J8</accession>
<proteinExistence type="predicted"/>
<dbReference type="OrthoDB" id="5828847at2"/>
<comment type="caution">
    <text evidence="1">The sequence shown here is derived from an EMBL/GenBank/DDBJ whole genome shotgun (WGS) entry which is preliminary data.</text>
</comment>
<dbReference type="Proteomes" id="UP000256774">
    <property type="component" value="Unassembled WGS sequence"/>
</dbReference>
<dbReference type="Gene3D" id="1.10.10.1130">
    <property type="entry name" value="Uncharacterised protein PF10982, DUF2789"/>
    <property type="match status" value="1"/>
</dbReference>
<name>A0A3E0H6J8_9GAMM</name>
<evidence type="ECO:0000313" key="1">
    <source>
        <dbReference type="EMBL" id="REH39130.1"/>
    </source>
</evidence>
<reference evidence="1 2" key="1">
    <citation type="submission" date="2018-08" db="EMBL/GenBank/DDBJ databases">
        <title>Genomic Encyclopedia of Type Strains, Phase IV (KMG-IV): sequencing the most valuable type-strain genomes for metagenomic binning, comparative biology and taxonomic classification.</title>
        <authorList>
            <person name="Goeker M."/>
        </authorList>
    </citation>
    <scope>NUCLEOTIDE SEQUENCE [LARGE SCALE GENOMIC DNA]</scope>
    <source>
        <strain evidence="1 2">DSM 26022</strain>
    </source>
</reference>